<evidence type="ECO:0000256" key="5">
    <source>
        <dbReference type="SAM" id="Phobius"/>
    </source>
</evidence>
<dbReference type="GO" id="GO:0016020">
    <property type="term" value="C:membrane"/>
    <property type="evidence" value="ECO:0007669"/>
    <property type="project" value="UniProtKB-SubCell"/>
</dbReference>
<proteinExistence type="predicted"/>
<accession>A0A7X3MI24</accession>
<feature type="transmembrane region" description="Helical" evidence="5">
    <location>
        <begin position="169"/>
        <end position="193"/>
    </location>
</feature>
<feature type="transmembrane region" description="Helical" evidence="5">
    <location>
        <begin position="383"/>
        <end position="402"/>
    </location>
</feature>
<sequence>MNNRVIKNASWIIMCRVVQAVLGLIISMIMARYLGPSNFGLLNYANSIVTFVIPVMRLGIHGVLVQEFVASEEYEGEILGTSITLSFISAIVCIIGIITFVSCVNAGERDTIIVCTLYSFTLIFQSFEMINYWFQAKLLAKYSSIIALIAYTVVSLYKIILLINRKSIFWFAVANTLDYLVIAAGLLIVYHRLGNQKLRYLKRRAKKLISIGKYYILSDLLITVFAQTDRIMLKSMMGNQATGYYSAAVACAGMTQFVFGAIIDSMRPTIFESRKKSEELYKKNLARLFSVIIYLSLIQSVVMTLFAPLIVSILYGRQFIQSISALQIVVWYTTFSYLGSARNIWILAEGKQKHLWKINLFGALANVLLNTLLIPPFGVNGAAIASLITQFATNFITGYIFAPIRGINQVILKGADPMLFVDTVKKIIRNR</sequence>
<dbReference type="AlphaFoldDB" id="A0A7X3MI24"/>
<evidence type="ECO:0000256" key="2">
    <source>
        <dbReference type="ARBA" id="ARBA00022692"/>
    </source>
</evidence>
<keyword evidence="3 5" id="KW-1133">Transmembrane helix</keyword>
<dbReference type="RefSeq" id="WP_159751874.1">
    <property type="nucleotide sequence ID" value="NZ_WUQX01000001.1"/>
</dbReference>
<dbReference type="PANTHER" id="PTHR43424:SF1">
    <property type="entry name" value="LOCUS PUTATIVE PROTEIN 1-RELATED"/>
    <property type="match status" value="1"/>
</dbReference>
<keyword evidence="7" id="KW-1185">Reference proteome</keyword>
<keyword evidence="2 5" id="KW-0812">Transmembrane</keyword>
<dbReference type="CDD" id="cd13128">
    <property type="entry name" value="MATE_Wzx_like"/>
    <property type="match status" value="1"/>
</dbReference>
<feature type="transmembrane region" description="Helical" evidence="5">
    <location>
        <begin position="111"/>
        <end position="133"/>
    </location>
</feature>
<comment type="subcellular location">
    <subcellularLocation>
        <location evidence="1">Membrane</location>
        <topology evidence="1">Multi-pass membrane protein</topology>
    </subcellularLocation>
</comment>
<feature type="transmembrane region" description="Helical" evidence="5">
    <location>
        <begin position="244"/>
        <end position="264"/>
    </location>
</feature>
<feature type="transmembrane region" description="Helical" evidence="5">
    <location>
        <begin position="145"/>
        <end position="163"/>
    </location>
</feature>
<feature type="transmembrane region" description="Helical" evidence="5">
    <location>
        <begin position="41"/>
        <end position="65"/>
    </location>
</feature>
<organism evidence="6 7">
    <name type="scientific">Sporofaciens musculi</name>
    <dbReference type="NCBI Taxonomy" id="2681861"/>
    <lineage>
        <taxon>Bacteria</taxon>
        <taxon>Bacillati</taxon>
        <taxon>Bacillota</taxon>
        <taxon>Clostridia</taxon>
        <taxon>Lachnospirales</taxon>
        <taxon>Lachnospiraceae</taxon>
        <taxon>Sporofaciens</taxon>
    </lineage>
</organism>
<dbReference type="InterPro" id="IPR052556">
    <property type="entry name" value="PolySynth_Transporter"/>
</dbReference>
<keyword evidence="4 5" id="KW-0472">Membrane</keyword>
<feature type="transmembrane region" description="Helical" evidence="5">
    <location>
        <begin position="285"/>
        <end position="313"/>
    </location>
</feature>
<protein>
    <submittedName>
        <fullName evidence="6">Oligosaccharide flippase family protein</fullName>
    </submittedName>
</protein>
<evidence type="ECO:0000256" key="3">
    <source>
        <dbReference type="ARBA" id="ARBA00022989"/>
    </source>
</evidence>
<feature type="transmembrane region" description="Helical" evidence="5">
    <location>
        <begin position="12"/>
        <end position="35"/>
    </location>
</feature>
<gene>
    <name evidence="6" type="ORF">GN277_15945</name>
</gene>
<name>A0A7X3MI24_9FIRM</name>
<feature type="transmembrane region" description="Helical" evidence="5">
    <location>
        <begin position="214"/>
        <end position="232"/>
    </location>
</feature>
<feature type="transmembrane region" description="Helical" evidence="5">
    <location>
        <begin position="358"/>
        <end position="377"/>
    </location>
</feature>
<feature type="transmembrane region" description="Helical" evidence="5">
    <location>
        <begin position="319"/>
        <end position="338"/>
    </location>
</feature>
<dbReference type="Pfam" id="PF01943">
    <property type="entry name" value="Polysacc_synt"/>
    <property type="match status" value="1"/>
</dbReference>
<feature type="transmembrane region" description="Helical" evidence="5">
    <location>
        <begin position="77"/>
        <end position="99"/>
    </location>
</feature>
<dbReference type="PANTHER" id="PTHR43424">
    <property type="entry name" value="LOCUS PUTATIVE PROTEIN 1-RELATED"/>
    <property type="match status" value="1"/>
</dbReference>
<evidence type="ECO:0000313" key="6">
    <source>
        <dbReference type="EMBL" id="MXP76823.1"/>
    </source>
</evidence>
<evidence type="ECO:0000313" key="7">
    <source>
        <dbReference type="Proteomes" id="UP000460412"/>
    </source>
</evidence>
<comment type="caution">
    <text evidence="6">The sequence shown here is derived from an EMBL/GenBank/DDBJ whole genome shotgun (WGS) entry which is preliminary data.</text>
</comment>
<evidence type="ECO:0000256" key="1">
    <source>
        <dbReference type="ARBA" id="ARBA00004141"/>
    </source>
</evidence>
<dbReference type="InterPro" id="IPR002797">
    <property type="entry name" value="Polysacc_synth"/>
</dbReference>
<reference evidence="6 7" key="1">
    <citation type="submission" date="2019-12" db="EMBL/GenBank/DDBJ databases">
        <title>Sporaefaciens musculi gen. nov., sp. nov., a novel bacterium isolated from the caecum of an obese mouse.</title>
        <authorList>
            <person name="Rasmussen T.S."/>
            <person name="Streidl T."/>
            <person name="Hitch T.C.A."/>
            <person name="Wortmann E."/>
            <person name="Deptula P."/>
            <person name="Hansen M."/>
            <person name="Nielsen D.S."/>
            <person name="Clavel T."/>
            <person name="Vogensen F.K."/>
        </authorList>
    </citation>
    <scope>NUCLEOTIDE SEQUENCE [LARGE SCALE GENOMIC DNA]</scope>
    <source>
        <strain evidence="6 7">WCA-9-b2</strain>
    </source>
</reference>
<dbReference type="Proteomes" id="UP000460412">
    <property type="component" value="Unassembled WGS sequence"/>
</dbReference>
<dbReference type="EMBL" id="WUQX01000001">
    <property type="protein sequence ID" value="MXP76823.1"/>
    <property type="molecule type" value="Genomic_DNA"/>
</dbReference>
<evidence type="ECO:0000256" key="4">
    <source>
        <dbReference type="ARBA" id="ARBA00023136"/>
    </source>
</evidence>